<dbReference type="InterPro" id="IPR028082">
    <property type="entry name" value="Peripla_BP_I"/>
</dbReference>
<accession>A0ABD6A7Y3</accession>
<comment type="caution">
    <text evidence="4">The sequence shown here is derived from an EMBL/GenBank/DDBJ whole genome shotgun (WGS) entry which is preliminary data.</text>
</comment>
<dbReference type="PANTHER" id="PTHR30483">
    <property type="entry name" value="LEUCINE-SPECIFIC-BINDING PROTEIN"/>
    <property type="match status" value="1"/>
</dbReference>
<evidence type="ECO:0000256" key="1">
    <source>
        <dbReference type="ARBA" id="ARBA00022729"/>
    </source>
</evidence>
<dbReference type="EMBL" id="JBHTBF010000001">
    <property type="protein sequence ID" value="MFC7316089.1"/>
    <property type="molecule type" value="Genomic_DNA"/>
</dbReference>
<evidence type="ECO:0000256" key="2">
    <source>
        <dbReference type="SAM" id="MobiDB-lite"/>
    </source>
</evidence>
<organism evidence="4 5">
    <name type="scientific">Halomarina halobia</name>
    <dbReference type="NCBI Taxonomy" id="3033386"/>
    <lineage>
        <taxon>Archaea</taxon>
        <taxon>Methanobacteriati</taxon>
        <taxon>Methanobacteriota</taxon>
        <taxon>Stenosarchaea group</taxon>
        <taxon>Halobacteria</taxon>
        <taxon>Halobacteriales</taxon>
        <taxon>Natronomonadaceae</taxon>
        <taxon>Halomarina</taxon>
    </lineage>
</organism>
<dbReference type="PANTHER" id="PTHR30483:SF6">
    <property type="entry name" value="PERIPLASMIC BINDING PROTEIN OF ABC TRANSPORTER FOR NATURAL AMINO ACIDS"/>
    <property type="match status" value="1"/>
</dbReference>
<dbReference type="SUPFAM" id="SSF53822">
    <property type="entry name" value="Periplasmic binding protein-like I"/>
    <property type="match status" value="1"/>
</dbReference>
<reference evidence="4 5" key="1">
    <citation type="journal article" date="2019" name="Int. J. Syst. Evol. Microbiol.">
        <title>The Global Catalogue of Microorganisms (GCM) 10K type strain sequencing project: providing services to taxonomists for standard genome sequencing and annotation.</title>
        <authorList>
            <consortium name="The Broad Institute Genomics Platform"/>
            <consortium name="The Broad Institute Genome Sequencing Center for Infectious Disease"/>
            <person name="Wu L."/>
            <person name="Ma J."/>
        </authorList>
    </citation>
    <scope>NUCLEOTIDE SEQUENCE [LARGE SCALE GENOMIC DNA]</scope>
    <source>
        <strain evidence="4 5">PSR21</strain>
    </source>
</reference>
<dbReference type="RefSeq" id="WP_276305487.1">
    <property type="nucleotide sequence ID" value="NZ_CP119992.1"/>
</dbReference>
<gene>
    <name evidence="4" type="ORF">ACFQPE_04665</name>
</gene>
<dbReference type="AlphaFoldDB" id="A0ABD6A7Y3"/>
<dbReference type="InterPro" id="IPR028081">
    <property type="entry name" value="Leu-bd"/>
</dbReference>
<dbReference type="Pfam" id="PF13458">
    <property type="entry name" value="Peripla_BP_6"/>
    <property type="match status" value="1"/>
</dbReference>
<keyword evidence="1" id="KW-0732">Signal</keyword>
<dbReference type="GeneID" id="79315068"/>
<feature type="domain" description="Leucine-binding protein" evidence="3">
    <location>
        <begin position="80"/>
        <end position="421"/>
    </location>
</feature>
<dbReference type="CDD" id="cd06345">
    <property type="entry name" value="PBP1_ABC_ligand_binding-like"/>
    <property type="match status" value="1"/>
</dbReference>
<evidence type="ECO:0000259" key="3">
    <source>
        <dbReference type="Pfam" id="PF13458"/>
    </source>
</evidence>
<keyword evidence="5" id="KW-1185">Reference proteome</keyword>
<evidence type="ECO:0000313" key="4">
    <source>
        <dbReference type="EMBL" id="MFC7316089.1"/>
    </source>
</evidence>
<dbReference type="InterPro" id="IPR051010">
    <property type="entry name" value="BCAA_transport"/>
</dbReference>
<name>A0ABD6A7Y3_9EURY</name>
<proteinExistence type="predicted"/>
<dbReference type="Gene3D" id="3.40.50.2300">
    <property type="match status" value="2"/>
</dbReference>
<sequence length="459" mass="48984">MVTDGNGSRKSANNGKECAVGSTDGRAVGRRTFLRSAGGGAVAVGLAGCVSVSDDGNGGGDGGGNGSNGGGGGNGDIPGTIKIGVLAPEPANNPIGGSIVNGAKLAAQQLNDEGFIDGTTFEVVVEDTKEDPGTGRTKYRELTQGQNVHVTTGVFTSEVLLAILDNIANQRTVHMTTGAATPKASKRVHDDYERYKYHFRTGPINAYELGVNMVDFLEGKKDDLGWESVAVLVEDYEWTGPVQQALDERLADTGVEIAMKQRYASGTENFSPIYDEVESSGADAAFIAMAHTGTPAVVQWAKQQRPFEFGGIHVPMQLPSYYEAVSGACNYGVTQNSATPQSEVTEKTVPFANAYNEAFDSYPVYTGYITFDAVKQYAQVVEDAGTVEADAVVSGLEESSYLGTAGTISYYPKDEEFAHDVIYDREKVYPIFQQWQDGKQEVIFPDNLATADYAKPSWL</sequence>
<evidence type="ECO:0000313" key="5">
    <source>
        <dbReference type="Proteomes" id="UP001596547"/>
    </source>
</evidence>
<protein>
    <submittedName>
        <fullName evidence="4">ABC transporter substrate-binding protein</fullName>
    </submittedName>
</protein>
<feature type="compositionally biased region" description="Polar residues" evidence="2">
    <location>
        <begin position="1"/>
        <end position="14"/>
    </location>
</feature>
<feature type="region of interest" description="Disordered" evidence="2">
    <location>
        <begin position="1"/>
        <end position="23"/>
    </location>
</feature>
<dbReference type="Proteomes" id="UP001596547">
    <property type="component" value="Unassembled WGS sequence"/>
</dbReference>